<evidence type="ECO:0000256" key="4">
    <source>
        <dbReference type="ARBA" id="ARBA00033409"/>
    </source>
</evidence>
<dbReference type="Proteomes" id="UP000023795">
    <property type="component" value="Unassembled WGS sequence"/>
</dbReference>
<dbReference type="InterPro" id="IPR012340">
    <property type="entry name" value="NA-bd_OB-fold"/>
</dbReference>
<sequence>MRNEPLTGYILHQKPYGESRSLIYFFSQEFGLVHGIGKKNLPLFMPISLFATGKNSLKTFSQSQLLTHKPLLISQNFGKPMIIGLYLNELLLKILGIANVEEVMPKVWQQYEYSLVQIFRKVNTHQNQRWQFVLRQFETVLLDELGYAIDFSQDFLQQPINPQANYCYRLEQGFVSIVNKSQNIPNNQPLIFGKQLIDWQEYLTKPNIFAERLSQNLLELSDLLRKIGVIYRQVLDNLLNYQTIKSRELWQQLSCYQKHIYQKQIDKK</sequence>
<name>L2FA72_9GAMM</name>
<organism evidence="5 6">
    <name type="scientific">Moraxella macacae 0408225</name>
    <dbReference type="NCBI Taxonomy" id="1230338"/>
    <lineage>
        <taxon>Bacteria</taxon>
        <taxon>Pseudomonadati</taxon>
        <taxon>Pseudomonadota</taxon>
        <taxon>Gammaproteobacteria</taxon>
        <taxon>Moraxellales</taxon>
        <taxon>Moraxellaceae</taxon>
        <taxon>Moraxella</taxon>
    </lineage>
</organism>
<dbReference type="InterPro" id="IPR003717">
    <property type="entry name" value="RecO"/>
</dbReference>
<comment type="similarity">
    <text evidence="2">Belongs to the RecO family.</text>
</comment>
<evidence type="ECO:0000313" key="5">
    <source>
        <dbReference type="EMBL" id="ELA09368.1"/>
    </source>
</evidence>
<dbReference type="eggNOG" id="COG1381">
    <property type="taxonomic scope" value="Bacteria"/>
</dbReference>
<dbReference type="OrthoDB" id="9804792at2"/>
<proteinExistence type="inferred from homology"/>
<dbReference type="AlphaFoldDB" id="L2FA72"/>
<dbReference type="GO" id="GO:0006310">
    <property type="term" value="P:DNA recombination"/>
    <property type="evidence" value="ECO:0007669"/>
    <property type="project" value="InterPro"/>
</dbReference>
<evidence type="ECO:0000256" key="1">
    <source>
        <dbReference type="ARBA" id="ARBA00003065"/>
    </source>
</evidence>
<dbReference type="PATRIC" id="fig|1230338.3.peg.688"/>
<accession>L2FA72</accession>
<dbReference type="Gene3D" id="1.20.1440.120">
    <property type="entry name" value="Recombination protein O, C-terminal domain"/>
    <property type="match status" value="1"/>
</dbReference>
<gene>
    <name evidence="5" type="ORF">MOMA_03160</name>
</gene>
<dbReference type="GO" id="GO:0006302">
    <property type="term" value="P:double-strand break repair"/>
    <property type="evidence" value="ECO:0007669"/>
    <property type="project" value="TreeGrafter"/>
</dbReference>
<dbReference type="EMBL" id="ANIN01000001">
    <property type="protein sequence ID" value="ELA09368.1"/>
    <property type="molecule type" value="Genomic_DNA"/>
</dbReference>
<dbReference type="PANTHER" id="PTHR33991:SF1">
    <property type="entry name" value="DNA REPAIR PROTEIN RECO"/>
    <property type="match status" value="1"/>
</dbReference>
<comment type="function">
    <text evidence="1">Involved in DNA repair and RecF pathway recombination.</text>
</comment>
<evidence type="ECO:0000256" key="3">
    <source>
        <dbReference type="ARBA" id="ARBA00021310"/>
    </source>
</evidence>
<reference evidence="5 6" key="1">
    <citation type="journal article" date="2013" name="Genome Announc.">
        <title>Genome Sequence of Moraxella macacae 0408225, a Novel Bacterial Species Isolated from a Cynomolgus Macaque with Epistaxis.</title>
        <authorList>
            <person name="Ladner J.T."/>
            <person name="Whitehouse C.A."/>
            <person name="Koroleva G.I."/>
            <person name="Palacios G.F."/>
        </authorList>
    </citation>
    <scope>NUCLEOTIDE SEQUENCE [LARGE SCALE GENOMIC DNA]</scope>
    <source>
        <strain evidence="5 6">0408225</strain>
    </source>
</reference>
<dbReference type="Gene3D" id="2.40.50.140">
    <property type="entry name" value="Nucleic acid-binding proteins"/>
    <property type="match status" value="1"/>
</dbReference>
<comment type="caution">
    <text evidence="5">The sequence shown here is derived from an EMBL/GenBank/DDBJ whole genome shotgun (WGS) entry which is preliminary data.</text>
</comment>
<dbReference type="RefSeq" id="WP_009767188.1">
    <property type="nucleotide sequence ID" value="NZ_ANIN01000001.1"/>
</dbReference>
<evidence type="ECO:0000256" key="2">
    <source>
        <dbReference type="ARBA" id="ARBA00007452"/>
    </source>
</evidence>
<dbReference type="InterPro" id="IPR042242">
    <property type="entry name" value="RecO_C"/>
</dbReference>
<dbReference type="STRING" id="1230338.MOMA_03160"/>
<keyword evidence="6" id="KW-1185">Reference proteome</keyword>
<dbReference type="Pfam" id="PF02565">
    <property type="entry name" value="RecO_C"/>
    <property type="match status" value="1"/>
</dbReference>
<dbReference type="PANTHER" id="PTHR33991">
    <property type="entry name" value="DNA REPAIR PROTEIN RECO"/>
    <property type="match status" value="1"/>
</dbReference>
<evidence type="ECO:0000313" key="6">
    <source>
        <dbReference type="Proteomes" id="UP000023795"/>
    </source>
</evidence>
<dbReference type="GO" id="GO:0043590">
    <property type="term" value="C:bacterial nucleoid"/>
    <property type="evidence" value="ECO:0007669"/>
    <property type="project" value="TreeGrafter"/>
</dbReference>
<protein>
    <recommendedName>
        <fullName evidence="3">DNA repair protein RecO</fullName>
    </recommendedName>
    <alternativeName>
        <fullName evidence="4">Recombination protein O</fullName>
    </alternativeName>
</protein>